<evidence type="ECO:0000313" key="1">
    <source>
        <dbReference type="EMBL" id="KAH9506300.1"/>
    </source>
</evidence>
<dbReference type="AlphaFoldDB" id="A0A922HUM1"/>
<organism evidence="1 2">
    <name type="scientific">Dermatophagoides farinae</name>
    <name type="common">American house dust mite</name>
    <dbReference type="NCBI Taxonomy" id="6954"/>
    <lineage>
        <taxon>Eukaryota</taxon>
        <taxon>Metazoa</taxon>
        <taxon>Ecdysozoa</taxon>
        <taxon>Arthropoda</taxon>
        <taxon>Chelicerata</taxon>
        <taxon>Arachnida</taxon>
        <taxon>Acari</taxon>
        <taxon>Acariformes</taxon>
        <taxon>Sarcoptiformes</taxon>
        <taxon>Astigmata</taxon>
        <taxon>Psoroptidia</taxon>
        <taxon>Analgoidea</taxon>
        <taxon>Pyroglyphidae</taxon>
        <taxon>Dermatophagoidinae</taxon>
        <taxon>Dermatophagoides</taxon>
    </lineage>
</organism>
<evidence type="ECO:0000313" key="2">
    <source>
        <dbReference type="Proteomes" id="UP000790347"/>
    </source>
</evidence>
<proteinExistence type="predicted"/>
<accession>A0A922HUM1</accession>
<sequence length="93" mass="10387">MLERLCDDIPVDSVHRESIMVDAVTVPPPLTDPNALHKESDAEFALGAIVANGFIDKLCVVGNNDVAARKTLFVFFRFFHLALNRMNIMMINN</sequence>
<dbReference type="EMBL" id="ASGP02000005">
    <property type="protein sequence ID" value="KAH9506300.1"/>
    <property type="molecule type" value="Genomic_DNA"/>
</dbReference>
<reference evidence="1" key="1">
    <citation type="submission" date="2013-05" db="EMBL/GenBank/DDBJ databases">
        <authorList>
            <person name="Yim A.K.Y."/>
            <person name="Chan T.F."/>
            <person name="Ji K.M."/>
            <person name="Liu X.Y."/>
            <person name="Zhou J.W."/>
            <person name="Li R.Q."/>
            <person name="Yang K.Y."/>
            <person name="Li J."/>
            <person name="Li M."/>
            <person name="Law P.T.W."/>
            <person name="Wu Y.L."/>
            <person name="Cai Z.L."/>
            <person name="Qin H."/>
            <person name="Bao Y."/>
            <person name="Leung R.K.K."/>
            <person name="Ng P.K.S."/>
            <person name="Zou J."/>
            <person name="Zhong X.J."/>
            <person name="Ran P.X."/>
            <person name="Zhong N.S."/>
            <person name="Liu Z.G."/>
            <person name="Tsui S.K.W."/>
        </authorList>
    </citation>
    <scope>NUCLEOTIDE SEQUENCE</scope>
    <source>
        <strain evidence="1">Derf</strain>
        <tissue evidence="1">Whole organism</tissue>
    </source>
</reference>
<keyword evidence="2" id="KW-1185">Reference proteome</keyword>
<name>A0A922HUM1_DERFA</name>
<gene>
    <name evidence="1" type="ORF">DERF_011040</name>
</gene>
<dbReference type="Proteomes" id="UP000790347">
    <property type="component" value="Unassembled WGS sequence"/>
</dbReference>
<protein>
    <submittedName>
        <fullName evidence="1">Uncharacterized protein</fullName>
    </submittedName>
</protein>
<comment type="caution">
    <text evidence="1">The sequence shown here is derived from an EMBL/GenBank/DDBJ whole genome shotgun (WGS) entry which is preliminary data.</text>
</comment>
<reference evidence="1" key="2">
    <citation type="journal article" date="2022" name="Res Sq">
        <title>Comparative Genomics Reveals Insights into the Divergent Evolution of Astigmatic Mites and Household Pest Adaptations.</title>
        <authorList>
            <person name="Xiong Q."/>
            <person name="Wan A.T.-Y."/>
            <person name="Liu X.-Y."/>
            <person name="Fung C.S.-H."/>
            <person name="Xiao X."/>
            <person name="Malainual N."/>
            <person name="Hou J."/>
            <person name="Wang L."/>
            <person name="Wang M."/>
            <person name="Yang K."/>
            <person name="Cui Y."/>
            <person name="Leung E."/>
            <person name="Nong W."/>
            <person name="Shin S.-K."/>
            <person name="Au S."/>
            <person name="Jeong K.Y."/>
            <person name="Chew F.T."/>
            <person name="Hui J."/>
            <person name="Leung T.F."/>
            <person name="Tungtrongchitr A."/>
            <person name="Zhong N."/>
            <person name="Liu Z."/>
            <person name="Tsui S."/>
        </authorList>
    </citation>
    <scope>NUCLEOTIDE SEQUENCE</scope>
    <source>
        <strain evidence="1">Derf</strain>
        <tissue evidence="1">Whole organism</tissue>
    </source>
</reference>